<evidence type="ECO:0000256" key="1">
    <source>
        <dbReference type="SAM" id="MobiDB-lite"/>
    </source>
</evidence>
<dbReference type="Proteomes" id="UP000650511">
    <property type="component" value="Unassembled WGS sequence"/>
</dbReference>
<dbReference type="AlphaFoldDB" id="A0A8J3AFT3"/>
<evidence type="ECO:0008006" key="5">
    <source>
        <dbReference type="Google" id="ProtNLM"/>
    </source>
</evidence>
<reference evidence="3" key="2">
    <citation type="submission" date="2020-09" db="EMBL/GenBank/DDBJ databases">
        <authorList>
            <person name="Sun Q."/>
            <person name="Zhou Y."/>
        </authorList>
    </citation>
    <scope>NUCLEOTIDE SEQUENCE</scope>
    <source>
        <strain evidence="3">CGMCC 1.14988</strain>
    </source>
</reference>
<sequence length="146" mass="15014">MSLETLFVLPVLAMLTLGLLGTVTILRDVLLLHEATRVGARVAATTVEDATVHAAVRTAAPELEDLSLQVSPSARGSGDVVTVSAAVSRSLGPTTFRLRARAHARVEPIVDAPGTDGHPWWSGAGPNAGPRPAPDLAPVAPPGEPP</sequence>
<accession>A0A8J3AFT3</accession>
<dbReference type="EMBL" id="BMHA01000009">
    <property type="protein sequence ID" value="GGI07704.1"/>
    <property type="molecule type" value="Genomic_DNA"/>
</dbReference>
<reference evidence="3" key="1">
    <citation type="journal article" date="2014" name="Int. J. Syst. Evol. Microbiol.">
        <title>Complete genome sequence of Corynebacterium casei LMG S-19264T (=DSM 44701T), isolated from a smear-ripened cheese.</title>
        <authorList>
            <consortium name="US DOE Joint Genome Institute (JGI-PGF)"/>
            <person name="Walter F."/>
            <person name="Albersmeier A."/>
            <person name="Kalinowski J."/>
            <person name="Ruckert C."/>
        </authorList>
    </citation>
    <scope>NUCLEOTIDE SEQUENCE</scope>
    <source>
        <strain evidence="3">CGMCC 1.14988</strain>
    </source>
</reference>
<evidence type="ECO:0000256" key="2">
    <source>
        <dbReference type="SAM" id="Phobius"/>
    </source>
</evidence>
<feature type="region of interest" description="Disordered" evidence="1">
    <location>
        <begin position="109"/>
        <end position="146"/>
    </location>
</feature>
<evidence type="ECO:0000313" key="3">
    <source>
        <dbReference type="EMBL" id="GGI07704.1"/>
    </source>
</evidence>
<keyword evidence="2" id="KW-1133">Transmembrane helix</keyword>
<keyword evidence="4" id="KW-1185">Reference proteome</keyword>
<proteinExistence type="predicted"/>
<evidence type="ECO:0000313" key="4">
    <source>
        <dbReference type="Proteomes" id="UP000650511"/>
    </source>
</evidence>
<organism evidence="3 4">
    <name type="scientific">Egicoccus halophilus</name>
    <dbReference type="NCBI Taxonomy" id="1670830"/>
    <lineage>
        <taxon>Bacteria</taxon>
        <taxon>Bacillati</taxon>
        <taxon>Actinomycetota</taxon>
        <taxon>Nitriliruptoria</taxon>
        <taxon>Egicoccales</taxon>
        <taxon>Egicoccaceae</taxon>
        <taxon>Egicoccus</taxon>
    </lineage>
</organism>
<keyword evidence="2" id="KW-0812">Transmembrane</keyword>
<comment type="caution">
    <text evidence="3">The sequence shown here is derived from an EMBL/GenBank/DDBJ whole genome shotgun (WGS) entry which is preliminary data.</text>
</comment>
<gene>
    <name evidence="3" type="ORF">GCM10011354_25420</name>
</gene>
<protein>
    <recommendedName>
        <fullName evidence="5">TadE-like protein</fullName>
    </recommendedName>
</protein>
<dbReference type="InterPro" id="IPR049790">
    <property type="entry name" value="Rv3655c/TadE"/>
</dbReference>
<dbReference type="NCBIfam" id="NF041390">
    <property type="entry name" value="TadE_Rv3655c"/>
    <property type="match status" value="1"/>
</dbReference>
<keyword evidence="2" id="KW-0472">Membrane</keyword>
<feature type="compositionally biased region" description="Pro residues" evidence="1">
    <location>
        <begin position="129"/>
        <end position="146"/>
    </location>
</feature>
<feature type="transmembrane region" description="Helical" evidence="2">
    <location>
        <begin position="6"/>
        <end position="26"/>
    </location>
</feature>
<dbReference type="RefSeq" id="WP_130651103.1">
    <property type="nucleotide sequence ID" value="NZ_BMHA01000009.1"/>
</dbReference>
<name>A0A8J3AFT3_9ACTN</name>